<keyword evidence="9" id="KW-1185">Reference proteome</keyword>
<dbReference type="InterPro" id="IPR011010">
    <property type="entry name" value="DNA_brk_join_enz"/>
</dbReference>
<dbReference type="SUPFAM" id="SSF56349">
    <property type="entry name" value="DNA breaking-rejoining enzymes"/>
    <property type="match status" value="1"/>
</dbReference>
<keyword evidence="3 5" id="KW-0238">DNA-binding</keyword>
<comment type="caution">
    <text evidence="8">The sequence shown here is derived from an EMBL/GenBank/DDBJ whole genome shotgun (WGS) entry which is preliminary data.</text>
</comment>
<evidence type="ECO:0000256" key="4">
    <source>
        <dbReference type="ARBA" id="ARBA00023172"/>
    </source>
</evidence>
<dbReference type="Pfam" id="PF26003">
    <property type="entry name" value="Integrase_N_phage"/>
    <property type="match status" value="1"/>
</dbReference>
<feature type="domain" description="Core-binding (CB)" evidence="7">
    <location>
        <begin position="83"/>
        <end position="161"/>
    </location>
</feature>
<dbReference type="Gene3D" id="1.10.150.130">
    <property type="match status" value="1"/>
</dbReference>
<dbReference type="PROSITE" id="PS51900">
    <property type="entry name" value="CB"/>
    <property type="match status" value="1"/>
</dbReference>
<name>A0A543HHW9_9MICO</name>
<evidence type="ECO:0000259" key="7">
    <source>
        <dbReference type="PROSITE" id="PS51900"/>
    </source>
</evidence>
<dbReference type="InterPro" id="IPR058717">
    <property type="entry name" value="Phage_L5_Integrase_N"/>
</dbReference>
<dbReference type="InterPro" id="IPR002104">
    <property type="entry name" value="Integrase_catalytic"/>
</dbReference>
<dbReference type="PROSITE" id="PS51898">
    <property type="entry name" value="TYR_RECOMBINASE"/>
    <property type="match status" value="1"/>
</dbReference>
<gene>
    <name evidence="8" type="ORF">FBY41_3285</name>
</gene>
<dbReference type="InterPro" id="IPR004107">
    <property type="entry name" value="Integrase_SAM-like_N"/>
</dbReference>
<dbReference type="PANTHER" id="PTHR30349:SF64">
    <property type="entry name" value="PROPHAGE INTEGRASE INTD-RELATED"/>
    <property type="match status" value="1"/>
</dbReference>
<dbReference type="InterPro" id="IPR013762">
    <property type="entry name" value="Integrase-like_cat_sf"/>
</dbReference>
<dbReference type="Pfam" id="PF14659">
    <property type="entry name" value="Phage_int_SAM_3"/>
    <property type="match status" value="1"/>
</dbReference>
<feature type="domain" description="Tyr recombinase" evidence="6">
    <location>
        <begin position="183"/>
        <end position="371"/>
    </location>
</feature>
<comment type="similarity">
    <text evidence="1">Belongs to the 'phage' integrase family.</text>
</comment>
<evidence type="ECO:0000256" key="3">
    <source>
        <dbReference type="ARBA" id="ARBA00023125"/>
    </source>
</evidence>
<keyword evidence="4" id="KW-0233">DNA recombination</keyword>
<evidence type="ECO:0000256" key="2">
    <source>
        <dbReference type="ARBA" id="ARBA00022908"/>
    </source>
</evidence>
<sequence length="381" mass="42667">MVHVWSTKGESVSTPKRQFGAIERLPSGRYRAKYRGPDLKRHNAPHTFDSRMDAEAWLTDERRRISRGEWAPPVKPRDAPMAETFGTYAEKWLRRRDLKPRSREHYRSILNRHILPTFGDVPLKAVTSEVVRDWYADLEPDHPTLRAHAYSLLRTIFSTAVTDEKLTSSPCHIRGAGTTRRARKIQPATLSELEVITASLPVKYRPLLMLCAWCALRFGEATELRRKDLDLTNGVIHVRRGVVRAEGQTMVGSPKSEAGVRDVAIPPHLMPMLKAHVTAMPMRGKDALLFPATDGVSHIAPSTLYRVFYPARKAAGRPDLRWHDLRHTGATLAAQTGATLAELMGRLGHSTPQAALRYQHAAQGRDAEIAAALSRIAQATK</sequence>
<evidence type="ECO:0000313" key="8">
    <source>
        <dbReference type="EMBL" id="TQM57935.1"/>
    </source>
</evidence>
<evidence type="ECO:0000256" key="1">
    <source>
        <dbReference type="ARBA" id="ARBA00008857"/>
    </source>
</evidence>
<dbReference type="Pfam" id="PF00589">
    <property type="entry name" value="Phage_integrase"/>
    <property type="match status" value="1"/>
</dbReference>
<evidence type="ECO:0000259" key="6">
    <source>
        <dbReference type="PROSITE" id="PS51898"/>
    </source>
</evidence>
<evidence type="ECO:0000313" key="9">
    <source>
        <dbReference type="Proteomes" id="UP000316747"/>
    </source>
</evidence>
<dbReference type="GO" id="GO:0003677">
    <property type="term" value="F:DNA binding"/>
    <property type="evidence" value="ECO:0007669"/>
    <property type="project" value="UniProtKB-UniRule"/>
</dbReference>
<dbReference type="EMBL" id="VFPM01000003">
    <property type="protein sequence ID" value="TQM57935.1"/>
    <property type="molecule type" value="Genomic_DNA"/>
</dbReference>
<reference evidence="8 9" key="1">
    <citation type="submission" date="2019-06" db="EMBL/GenBank/DDBJ databases">
        <title>Genome sequencing of plant associated microbes to promote plant fitness in Sorghum bicolor and Oryza sativa.</title>
        <authorList>
            <person name="Coleman-Derr D."/>
        </authorList>
    </citation>
    <scope>NUCLEOTIDE SEQUENCE [LARGE SCALE GENOMIC DNA]</scope>
    <source>
        <strain evidence="8 9">KV-663</strain>
    </source>
</reference>
<dbReference type="InterPro" id="IPR050090">
    <property type="entry name" value="Tyrosine_recombinase_XerCD"/>
</dbReference>
<dbReference type="InterPro" id="IPR044068">
    <property type="entry name" value="CB"/>
</dbReference>
<dbReference type="CDD" id="cd01189">
    <property type="entry name" value="INT_ICEBs1_C_like"/>
    <property type="match status" value="1"/>
</dbReference>
<evidence type="ECO:0000256" key="5">
    <source>
        <dbReference type="PROSITE-ProRule" id="PRU01248"/>
    </source>
</evidence>
<dbReference type="PANTHER" id="PTHR30349">
    <property type="entry name" value="PHAGE INTEGRASE-RELATED"/>
    <property type="match status" value="1"/>
</dbReference>
<dbReference type="Gene3D" id="1.10.443.10">
    <property type="entry name" value="Intergrase catalytic core"/>
    <property type="match status" value="1"/>
</dbReference>
<organism evidence="8 9">
    <name type="scientific">Humibacillus xanthopallidus</name>
    <dbReference type="NCBI Taxonomy" id="412689"/>
    <lineage>
        <taxon>Bacteria</taxon>
        <taxon>Bacillati</taxon>
        <taxon>Actinomycetota</taxon>
        <taxon>Actinomycetes</taxon>
        <taxon>Micrococcales</taxon>
        <taxon>Intrasporangiaceae</taxon>
        <taxon>Humibacillus</taxon>
    </lineage>
</organism>
<dbReference type="Proteomes" id="UP000316747">
    <property type="component" value="Unassembled WGS sequence"/>
</dbReference>
<dbReference type="InterPro" id="IPR010998">
    <property type="entry name" value="Integrase_recombinase_N"/>
</dbReference>
<dbReference type="GO" id="GO:0015074">
    <property type="term" value="P:DNA integration"/>
    <property type="evidence" value="ECO:0007669"/>
    <property type="project" value="UniProtKB-KW"/>
</dbReference>
<dbReference type="GO" id="GO:0006310">
    <property type="term" value="P:DNA recombination"/>
    <property type="evidence" value="ECO:0007669"/>
    <property type="project" value="UniProtKB-KW"/>
</dbReference>
<proteinExistence type="inferred from homology"/>
<keyword evidence="2" id="KW-0229">DNA integration</keyword>
<accession>A0A543HHW9</accession>
<dbReference type="AlphaFoldDB" id="A0A543HHW9"/>
<protein>
    <submittedName>
        <fullName evidence="8">Site-specific recombinase XerC</fullName>
    </submittedName>
</protein>